<dbReference type="Pfam" id="PF18928">
    <property type="entry name" value="DUF5677"/>
    <property type="match status" value="1"/>
</dbReference>
<dbReference type="EMBL" id="JAAQOM010000021">
    <property type="protein sequence ID" value="NIA57253.1"/>
    <property type="molecule type" value="Genomic_DNA"/>
</dbReference>
<name>A0ABX0PLL3_9BURK</name>
<reference evidence="1 2" key="1">
    <citation type="submission" date="2020-03" db="EMBL/GenBank/DDBJ databases">
        <title>Genome sequence of strain Massilia sp. TW-1.</title>
        <authorList>
            <person name="Chaudhary D.K."/>
        </authorList>
    </citation>
    <scope>NUCLEOTIDE SEQUENCE [LARGE SCALE GENOMIC DNA]</scope>
    <source>
        <strain evidence="1 2">TW-1</strain>
    </source>
</reference>
<comment type="caution">
    <text evidence="1">The sequence shown here is derived from an EMBL/GenBank/DDBJ whole genome shotgun (WGS) entry which is preliminary data.</text>
</comment>
<evidence type="ECO:0000313" key="2">
    <source>
        <dbReference type="Proteomes" id="UP000716322"/>
    </source>
</evidence>
<sequence length="257" mass="28294">MDFEGFSGLSGTKLREQQKENYMELFGFAGECSSLAMQAVSMLPKIEDKSTLPACLLFARAAAHFQAAISLAEGGMTIEALIIARSLVETSFVLGALAAGEIKANDLVEHDIASRTKAAKALLKPNDYENVEVFKERLSAFVSENAGSAEIKIFEFAKKADALMMYDGLYRHLSHFAAHPSLSATDPYLVEEDGKAFGRFQPILHYTPRAVLSACAGFLICFYCLEKIGVRAPETNARGTVLWDIYESLYARNQPWK</sequence>
<accession>A0ABX0PLL3</accession>
<dbReference type="RefSeq" id="WP_166863672.1">
    <property type="nucleotide sequence ID" value="NZ_JAAQOM010000021.1"/>
</dbReference>
<dbReference type="InterPro" id="IPR043733">
    <property type="entry name" value="DUF5677"/>
</dbReference>
<keyword evidence="2" id="KW-1185">Reference proteome</keyword>
<protein>
    <recommendedName>
        <fullName evidence="3">HEPN domain-containing protein</fullName>
    </recommendedName>
</protein>
<gene>
    <name evidence="1" type="ORF">HAV22_26880</name>
</gene>
<evidence type="ECO:0008006" key="3">
    <source>
        <dbReference type="Google" id="ProtNLM"/>
    </source>
</evidence>
<organism evidence="1 2">
    <name type="scientific">Telluria antibiotica</name>
    <dbReference type="NCBI Taxonomy" id="2717319"/>
    <lineage>
        <taxon>Bacteria</taxon>
        <taxon>Pseudomonadati</taxon>
        <taxon>Pseudomonadota</taxon>
        <taxon>Betaproteobacteria</taxon>
        <taxon>Burkholderiales</taxon>
        <taxon>Oxalobacteraceae</taxon>
        <taxon>Telluria group</taxon>
        <taxon>Telluria</taxon>
    </lineage>
</organism>
<dbReference type="Proteomes" id="UP000716322">
    <property type="component" value="Unassembled WGS sequence"/>
</dbReference>
<evidence type="ECO:0000313" key="1">
    <source>
        <dbReference type="EMBL" id="NIA57253.1"/>
    </source>
</evidence>
<proteinExistence type="predicted"/>